<evidence type="ECO:0000313" key="2">
    <source>
        <dbReference type="Proteomes" id="UP000037069"/>
    </source>
</evidence>
<dbReference type="Proteomes" id="UP000037069">
    <property type="component" value="Unassembled WGS sequence"/>
</dbReference>
<dbReference type="AlphaFoldDB" id="A0A0L0C3U4"/>
<protein>
    <submittedName>
        <fullName evidence="1">Uncharacterized protein</fullName>
    </submittedName>
</protein>
<dbReference type="EMBL" id="JRES01000946">
    <property type="protein sequence ID" value="KNC26922.1"/>
    <property type="molecule type" value="Genomic_DNA"/>
</dbReference>
<keyword evidence="2" id="KW-1185">Reference proteome</keyword>
<proteinExistence type="predicted"/>
<sequence length="258" mass="29698">MNPMGQPDASVVVAIESLGEVWPGALLDMVLVHSGTPFERKSSITYPCFKGREGVQIDMDDHKSVRGYKLLYANCTGNIRACIILLDYSDEDTVVGQLQILTPKQLSYVETKRTGIWSLYKSKINEFKNQDNAIQEQLLQTEEEEFEKIIQRALFLEASKIDSREINTRQTNCSDINKIRADISSRRRMKLDDCYTLKRHREQLKITMFHKRKVHFVPSIDGSNTDFTNLLKNQQAHDYNNHAAPQDLQDYAIGQHIF</sequence>
<evidence type="ECO:0000313" key="1">
    <source>
        <dbReference type="EMBL" id="KNC26922.1"/>
    </source>
</evidence>
<gene>
    <name evidence="1" type="ORF">FF38_00613</name>
</gene>
<comment type="caution">
    <text evidence="1">The sequence shown here is derived from an EMBL/GenBank/DDBJ whole genome shotgun (WGS) entry which is preliminary data.</text>
</comment>
<accession>A0A0L0C3U4</accession>
<name>A0A0L0C3U4_LUCCU</name>
<reference evidence="1 2" key="1">
    <citation type="journal article" date="2015" name="Nat. Commun.">
        <title>Lucilia cuprina genome unlocks parasitic fly biology to underpin future interventions.</title>
        <authorList>
            <person name="Anstead C.A."/>
            <person name="Korhonen P.K."/>
            <person name="Young N.D."/>
            <person name="Hall R.S."/>
            <person name="Jex A.R."/>
            <person name="Murali S.C."/>
            <person name="Hughes D.S."/>
            <person name="Lee S.F."/>
            <person name="Perry T."/>
            <person name="Stroehlein A.J."/>
            <person name="Ansell B.R."/>
            <person name="Breugelmans B."/>
            <person name="Hofmann A."/>
            <person name="Qu J."/>
            <person name="Dugan S."/>
            <person name="Lee S.L."/>
            <person name="Chao H."/>
            <person name="Dinh H."/>
            <person name="Han Y."/>
            <person name="Doddapaneni H.V."/>
            <person name="Worley K.C."/>
            <person name="Muzny D.M."/>
            <person name="Ioannidis P."/>
            <person name="Waterhouse R.M."/>
            <person name="Zdobnov E.M."/>
            <person name="James P.J."/>
            <person name="Bagnall N.H."/>
            <person name="Kotze A.C."/>
            <person name="Gibbs R.A."/>
            <person name="Richards S."/>
            <person name="Batterham P."/>
            <person name="Gasser R.B."/>
        </authorList>
    </citation>
    <scope>NUCLEOTIDE SEQUENCE [LARGE SCALE GENOMIC DNA]</scope>
    <source>
        <strain evidence="1 2">LS</strain>
        <tissue evidence="1">Full body</tissue>
    </source>
</reference>
<organism evidence="1 2">
    <name type="scientific">Lucilia cuprina</name>
    <name type="common">Green bottle fly</name>
    <name type="synonym">Australian sheep blowfly</name>
    <dbReference type="NCBI Taxonomy" id="7375"/>
    <lineage>
        <taxon>Eukaryota</taxon>
        <taxon>Metazoa</taxon>
        <taxon>Ecdysozoa</taxon>
        <taxon>Arthropoda</taxon>
        <taxon>Hexapoda</taxon>
        <taxon>Insecta</taxon>
        <taxon>Pterygota</taxon>
        <taxon>Neoptera</taxon>
        <taxon>Endopterygota</taxon>
        <taxon>Diptera</taxon>
        <taxon>Brachycera</taxon>
        <taxon>Muscomorpha</taxon>
        <taxon>Oestroidea</taxon>
        <taxon>Calliphoridae</taxon>
        <taxon>Luciliinae</taxon>
        <taxon>Lucilia</taxon>
    </lineage>
</organism>